<accession>A0AAJ8E1D9</accession>
<reference evidence="2" key="2">
    <citation type="submission" date="2025-08" db="UniProtKB">
        <authorList>
            <consortium name="RefSeq"/>
        </authorList>
    </citation>
    <scope>IDENTIFICATION</scope>
</reference>
<evidence type="ECO:0000256" key="1">
    <source>
        <dbReference type="SAM" id="MobiDB-lite"/>
    </source>
</evidence>
<reference evidence="2" key="1">
    <citation type="submission" date="2025-02" db="EMBL/GenBank/DDBJ databases">
        <authorList>
            <consortium name="NCBI Genome Project"/>
        </authorList>
    </citation>
    <scope>NUCLEOTIDE SEQUENCE</scope>
</reference>
<dbReference type="KEGG" id="ang:An07g10170"/>
<sequence length="109" mass="12627">MGAIETRRSRNLNRYPRGFKRDGNQYPLPHSNICHMNRIRRATADFANKQKIVADEESRQHALKLGNKMNQKVVDPVYYSKVWYHLLSHGTMVPPPLAGKRLKVMVLIS</sequence>
<dbReference type="GeneID" id="84591545"/>
<gene>
    <name evidence="2" type="ORF">An07g10170</name>
</gene>
<proteinExistence type="predicted"/>
<feature type="region of interest" description="Disordered" evidence="1">
    <location>
        <begin position="1"/>
        <end position="21"/>
    </location>
</feature>
<dbReference type="RefSeq" id="XP_059603843.1">
    <property type="nucleotide sequence ID" value="XM_059748743.1"/>
</dbReference>
<dbReference type="VEuPathDB" id="FungiDB:An07g10170"/>
<name>A0AAJ8E1D9_ASPNG</name>
<evidence type="ECO:0000313" key="2">
    <source>
        <dbReference type="RefSeq" id="XP_059603843.1"/>
    </source>
</evidence>
<protein>
    <submittedName>
        <fullName evidence="2">Uncharacterized protein</fullName>
    </submittedName>
</protein>
<dbReference type="AlphaFoldDB" id="A0AAJ8E1D9"/>
<organism evidence="2">
    <name type="scientific">Aspergillus niger</name>
    <dbReference type="NCBI Taxonomy" id="5061"/>
    <lineage>
        <taxon>Eukaryota</taxon>
        <taxon>Fungi</taxon>
        <taxon>Dikarya</taxon>
        <taxon>Ascomycota</taxon>
        <taxon>Pezizomycotina</taxon>
        <taxon>Eurotiomycetes</taxon>
        <taxon>Eurotiomycetidae</taxon>
        <taxon>Eurotiales</taxon>
        <taxon>Aspergillaceae</taxon>
        <taxon>Aspergillus</taxon>
        <taxon>Aspergillus subgen. Circumdati</taxon>
    </lineage>
</organism>